<dbReference type="Proteomes" id="UP000289455">
    <property type="component" value="Unassembled WGS sequence"/>
</dbReference>
<evidence type="ECO:0000313" key="2">
    <source>
        <dbReference type="Proteomes" id="UP000289455"/>
    </source>
</evidence>
<comment type="caution">
    <text evidence="1">The sequence shown here is derived from an EMBL/GenBank/DDBJ whole genome shotgun (WGS) entry which is preliminary data.</text>
</comment>
<sequence>MRRLIALLLFLSSVIILCLSSSDLGMRWITHTRYARNDAWGADKYRYGDLYGLSYLSDFRILQDTNKLALPSQVDTLPKSYDLTILGDSYLYSFFHENPAYFNRVSSVNLYRWSDTMQHLIRPKSKNKQVLLIECVERNMWARVNLADARLRLDVQKSDLPKVGNNSLKDVWLSQLDRFDASVRKALYHPSLESNLDFVLFNWGLLGPIKELKADFIWHVLGRTNPDVQVSQDAQFLYLRETVDVNSQGSSFRSLNKEEIDQMVQKLNEIQAYYLRYGFDEVIISLIPNPVSILATENGSLNRAIPQIKEHPALKVKFLDPTSSLKKGAELNFSKSDSHWTLRGAQIWLNDLNQILNQLP</sequence>
<dbReference type="RefSeq" id="WP_129026760.1">
    <property type="nucleotide sequence ID" value="NZ_SDHY01000003.1"/>
</dbReference>
<dbReference type="OrthoDB" id="961233at2"/>
<dbReference type="AlphaFoldDB" id="A0A4Q1C036"/>
<protein>
    <recommendedName>
        <fullName evidence="3">AlgX/AlgJ SGNH hydrolase-like domain-containing protein</fullName>
    </recommendedName>
</protein>
<gene>
    <name evidence="1" type="ORF">ESB04_05670</name>
</gene>
<evidence type="ECO:0000313" key="1">
    <source>
        <dbReference type="EMBL" id="RXK49663.1"/>
    </source>
</evidence>
<accession>A0A4Q1C036</accession>
<reference evidence="1 2" key="1">
    <citation type="submission" date="2019-01" db="EMBL/GenBank/DDBJ databases">
        <title>Cytophagaceae bacterium strain CAR-16.</title>
        <authorList>
            <person name="Chen W.-M."/>
        </authorList>
    </citation>
    <scope>NUCLEOTIDE SEQUENCE [LARGE SCALE GENOMIC DNA]</scope>
    <source>
        <strain evidence="1 2">CAR-16</strain>
    </source>
</reference>
<evidence type="ECO:0008006" key="3">
    <source>
        <dbReference type="Google" id="ProtNLM"/>
    </source>
</evidence>
<organism evidence="1 2">
    <name type="scientific">Aquirufa rosea</name>
    <dbReference type="NCBI Taxonomy" id="2509241"/>
    <lineage>
        <taxon>Bacteria</taxon>
        <taxon>Pseudomonadati</taxon>
        <taxon>Bacteroidota</taxon>
        <taxon>Cytophagia</taxon>
        <taxon>Cytophagales</taxon>
        <taxon>Flectobacillaceae</taxon>
        <taxon>Aquirufa</taxon>
    </lineage>
</organism>
<proteinExistence type="predicted"/>
<keyword evidence="2" id="KW-1185">Reference proteome</keyword>
<name>A0A4Q1C036_9BACT</name>
<dbReference type="EMBL" id="SDHY01000003">
    <property type="protein sequence ID" value="RXK49663.1"/>
    <property type="molecule type" value="Genomic_DNA"/>
</dbReference>